<accession>A0ABP0U9G5</accession>
<evidence type="ECO:0000313" key="7">
    <source>
        <dbReference type="Proteomes" id="UP001497512"/>
    </source>
</evidence>
<evidence type="ECO:0000256" key="2">
    <source>
        <dbReference type="ARBA" id="ARBA00022702"/>
    </source>
</evidence>
<dbReference type="Proteomes" id="UP001497512">
    <property type="component" value="Chromosome 2"/>
</dbReference>
<sequence length="139" mass="15164">MERNSRITVAVAICALVFMCFVVEQTAVMAEEAFGYTTTKHQKWSTSSLSWKGLQSNGAGLSTTDHEEANPTRRKLNQFLPDPSSFGNFISWQSLLADQIPCPAGTGRSYYTPNCDLATGPVVPYYRGCSAITLCARGV</sequence>
<comment type="similarity">
    <text evidence="1">Belongs to the plant rapid alkalinization factor (RALF) family.</text>
</comment>
<evidence type="ECO:0000256" key="1">
    <source>
        <dbReference type="ARBA" id="ARBA00009178"/>
    </source>
</evidence>
<organism evidence="6 7">
    <name type="scientific">Sphagnum troendelagicum</name>
    <dbReference type="NCBI Taxonomy" id="128251"/>
    <lineage>
        <taxon>Eukaryota</taxon>
        <taxon>Viridiplantae</taxon>
        <taxon>Streptophyta</taxon>
        <taxon>Embryophyta</taxon>
        <taxon>Bryophyta</taxon>
        <taxon>Sphagnophytina</taxon>
        <taxon>Sphagnopsida</taxon>
        <taxon>Sphagnales</taxon>
        <taxon>Sphagnaceae</taxon>
        <taxon>Sphagnum</taxon>
    </lineage>
</organism>
<evidence type="ECO:0008006" key="8">
    <source>
        <dbReference type="Google" id="ProtNLM"/>
    </source>
</evidence>
<keyword evidence="7" id="KW-1185">Reference proteome</keyword>
<keyword evidence="4" id="KW-1015">Disulfide bond</keyword>
<reference evidence="6" key="1">
    <citation type="submission" date="2024-02" db="EMBL/GenBank/DDBJ databases">
        <authorList>
            <consortium name="ELIXIR-Norway"/>
            <consortium name="Elixir Norway"/>
        </authorList>
    </citation>
    <scope>NUCLEOTIDE SEQUENCE</scope>
</reference>
<keyword evidence="2" id="KW-0372">Hormone</keyword>
<proteinExistence type="inferred from homology"/>
<dbReference type="PANTHER" id="PTHR33136">
    <property type="entry name" value="RAPID ALKALINIZATION FACTOR-LIKE"/>
    <property type="match status" value="1"/>
</dbReference>
<dbReference type="EMBL" id="OZ019894">
    <property type="protein sequence ID" value="CAK9215817.1"/>
    <property type="molecule type" value="Genomic_DNA"/>
</dbReference>
<feature type="signal peptide" evidence="5">
    <location>
        <begin position="1"/>
        <end position="30"/>
    </location>
</feature>
<name>A0ABP0U9G5_9BRYO</name>
<dbReference type="Pfam" id="PF05498">
    <property type="entry name" value="RALF"/>
    <property type="match status" value="1"/>
</dbReference>
<dbReference type="InterPro" id="IPR008801">
    <property type="entry name" value="RALF"/>
</dbReference>
<evidence type="ECO:0000313" key="6">
    <source>
        <dbReference type="EMBL" id="CAK9215817.1"/>
    </source>
</evidence>
<evidence type="ECO:0000256" key="5">
    <source>
        <dbReference type="SAM" id="SignalP"/>
    </source>
</evidence>
<gene>
    <name evidence="6" type="ORF">CSSPTR1EN2_LOCUS12966</name>
</gene>
<protein>
    <recommendedName>
        <fullName evidence="8">Rapid ALkalinization Factor</fullName>
    </recommendedName>
</protein>
<dbReference type="PANTHER" id="PTHR33136:SF6">
    <property type="entry name" value="PROTEIN RALF-LIKE 34"/>
    <property type="match status" value="1"/>
</dbReference>
<feature type="chain" id="PRO_5046571084" description="Rapid ALkalinization Factor" evidence="5">
    <location>
        <begin position="31"/>
        <end position="139"/>
    </location>
</feature>
<evidence type="ECO:0000256" key="4">
    <source>
        <dbReference type="ARBA" id="ARBA00023157"/>
    </source>
</evidence>
<keyword evidence="3 5" id="KW-0732">Signal</keyword>
<evidence type="ECO:0000256" key="3">
    <source>
        <dbReference type="ARBA" id="ARBA00022729"/>
    </source>
</evidence>